<gene>
    <name evidence="1" type="ORF">NM208_g11473</name>
</gene>
<comment type="caution">
    <text evidence="1">The sequence shown here is derived from an EMBL/GenBank/DDBJ whole genome shotgun (WGS) entry which is preliminary data.</text>
</comment>
<accession>A0ACC1RUF4</accession>
<keyword evidence="2" id="KW-1185">Reference proteome</keyword>
<evidence type="ECO:0000313" key="2">
    <source>
        <dbReference type="Proteomes" id="UP001148629"/>
    </source>
</evidence>
<reference evidence="1" key="1">
    <citation type="submission" date="2022-08" db="EMBL/GenBank/DDBJ databases">
        <title>Genome Sequence of Fusarium decemcellulare.</title>
        <authorList>
            <person name="Buettner E."/>
        </authorList>
    </citation>
    <scope>NUCLEOTIDE SEQUENCE</scope>
    <source>
        <strain evidence="1">Babe19</strain>
    </source>
</reference>
<proteinExistence type="predicted"/>
<dbReference type="EMBL" id="JANRMS010001843">
    <property type="protein sequence ID" value="KAJ3525828.1"/>
    <property type="molecule type" value="Genomic_DNA"/>
</dbReference>
<evidence type="ECO:0000313" key="1">
    <source>
        <dbReference type="EMBL" id="KAJ3525828.1"/>
    </source>
</evidence>
<organism evidence="1 2">
    <name type="scientific">Fusarium decemcellulare</name>
    <dbReference type="NCBI Taxonomy" id="57161"/>
    <lineage>
        <taxon>Eukaryota</taxon>
        <taxon>Fungi</taxon>
        <taxon>Dikarya</taxon>
        <taxon>Ascomycota</taxon>
        <taxon>Pezizomycotina</taxon>
        <taxon>Sordariomycetes</taxon>
        <taxon>Hypocreomycetidae</taxon>
        <taxon>Hypocreales</taxon>
        <taxon>Nectriaceae</taxon>
        <taxon>Fusarium</taxon>
        <taxon>Fusarium decemcellulare species complex</taxon>
    </lineage>
</organism>
<name>A0ACC1RUF4_9HYPO</name>
<protein>
    <submittedName>
        <fullName evidence="1">Uncharacterized protein</fullName>
    </submittedName>
</protein>
<sequence length="146" mass="15766">MSDGPMKRKLEEPSRRRTCLIASSIRSQVAIVAAGAGVDQVDNAPDDLQRDWGEQSGGVGTSAQEDGNRQPPVCGGGVFEVSAFPDRWESACEPACLTHLPTSVVRKVVIEFNIAAATGRILVEEAEFLPQFPMFCLSAYNALRRS</sequence>
<dbReference type="Proteomes" id="UP001148629">
    <property type="component" value="Unassembled WGS sequence"/>
</dbReference>